<feature type="region of interest" description="Disordered" evidence="1">
    <location>
        <begin position="1018"/>
        <end position="1091"/>
    </location>
</feature>
<dbReference type="InterPro" id="IPR036420">
    <property type="entry name" value="BRCT_dom_sf"/>
</dbReference>
<dbReference type="InterPro" id="IPR001357">
    <property type="entry name" value="BRCT_dom"/>
</dbReference>
<feature type="compositionally biased region" description="Acidic residues" evidence="1">
    <location>
        <begin position="390"/>
        <end position="399"/>
    </location>
</feature>
<feature type="region of interest" description="Disordered" evidence="1">
    <location>
        <begin position="375"/>
        <end position="402"/>
    </location>
</feature>
<keyword evidence="4" id="KW-1185">Reference proteome</keyword>
<evidence type="ECO:0000259" key="2">
    <source>
        <dbReference type="PROSITE" id="PS50172"/>
    </source>
</evidence>
<evidence type="ECO:0000313" key="4">
    <source>
        <dbReference type="Proteomes" id="UP001217089"/>
    </source>
</evidence>
<dbReference type="PROSITE" id="PS50172">
    <property type="entry name" value="BRCT"/>
    <property type="match status" value="2"/>
</dbReference>
<feature type="compositionally biased region" description="Basic and acidic residues" evidence="1">
    <location>
        <begin position="1055"/>
        <end position="1091"/>
    </location>
</feature>
<dbReference type="PANTHER" id="PTHR33480">
    <property type="entry name" value="SET DOMAIN-CONTAINING PROTEIN-RELATED"/>
    <property type="match status" value="1"/>
</dbReference>
<feature type="domain" description="BRCT" evidence="2">
    <location>
        <begin position="144"/>
        <end position="244"/>
    </location>
</feature>
<dbReference type="SMART" id="SM00292">
    <property type="entry name" value="BRCT"/>
    <property type="match status" value="2"/>
</dbReference>
<dbReference type="PANTHER" id="PTHR33480:SF1">
    <property type="entry name" value="TYR RECOMBINASE DOMAIN-CONTAINING PROTEIN"/>
    <property type="match status" value="1"/>
</dbReference>
<name>A0ABQ9F2H6_TEGGR</name>
<protein>
    <recommendedName>
        <fullName evidence="2">BRCT domain-containing protein</fullName>
    </recommendedName>
</protein>
<gene>
    <name evidence="3" type="ORF">KUTeg_012606</name>
</gene>
<proteinExistence type="predicted"/>
<evidence type="ECO:0000256" key="1">
    <source>
        <dbReference type="SAM" id="MobiDB-lite"/>
    </source>
</evidence>
<evidence type="ECO:0000313" key="3">
    <source>
        <dbReference type="EMBL" id="KAJ8310741.1"/>
    </source>
</evidence>
<dbReference type="Gene3D" id="3.40.50.10190">
    <property type="entry name" value="BRCT domain"/>
    <property type="match status" value="2"/>
</dbReference>
<dbReference type="Pfam" id="PF00533">
    <property type="entry name" value="BRCT"/>
    <property type="match status" value="1"/>
</dbReference>
<feature type="domain" description="BRCT" evidence="2">
    <location>
        <begin position="59"/>
        <end position="124"/>
    </location>
</feature>
<comment type="caution">
    <text evidence="3">The sequence shown here is derived from an EMBL/GenBank/DDBJ whole genome shotgun (WGS) entry which is preliminary data.</text>
</comment>
<sequence>MALQDPEKITTDKNFLPFTSDTLCELLTEKKPVLIFSGLTDDEQKSVKELKDFGLVEDVRESFSSDVTHLIIQSFKKEVENRRMCPRTMKFFQAILNKCWVLDKQWVYDSIDAGVLLPEENYEICGDTASQKIHNGPFNSRTSNSRGLFTGYSMVLCGFSEEDDLKHSGMIELILMSGGNIYDINKTAVEKTVCICGFEDIRSLTAEELQSFADYFETYTCVTYLWFIDSISMFQIQPVKQYQIDTVVCENYSSADVVSCQNTTKPSVIPCGNGPEIDIKPCEMDTEIDITTNENEICLNISNFGNRSDLDIMPCENGPQSDIRFCENSTELDTCIMSCENDPESDIGAEGSYVNACLDEVNENSSICDNQEVIADDDSEDMSYHPSCSDSDESSMSEEDYVRNDSKYVDKSSEECENDESMIFPVLSQSFENKITFQIAGTNSKGNLSNKLHSCVYCGKLLSNIARHLSLRHHSEQEVTKILLLPKKSKERRKLWEELVNKGDFSHNYNVIENGHGMIIPKYRQGGNKEAQLKNYVPCSSCKAYYKKDDLWKHQKYCVLRESKNSNEHIKNGRLLLPAKSIDKNFSNKILLNMRDDSIKLIVQKDRRIVDYGSRLLSKQGCEHNKLHYISQKLREIARLLICVKSISDIDLDDLLSAKHWDLLIKSVKTVCEYDEEQCSFNVPSLALKLGHSLKKCARYKISEAIKENDNRKKQETENFLALYKEEWKDEISALALTSLEDKKYNKQQLLPLVTDVVKFNTYLKERASFLTEQIKDNIALYPELAIICLAQVILFNRRRSGEAERIRIDQYKETLRRGSGEPDPVVMSTLNEFEKNLCKSHLRVEIKGKRGRKVPVLFTNEMKKNIDVLCASREKANVKQPYLFSKPGDSKFPYRGSDCLRILAKKSGIENPSALTSTRLRKQLATMAQILNLSETSQDILATFQGHDIRVHRQFYRLPENASQVAKVTKILHSLNNGMIASFKGKDFDEIEFKAENDRRKKLLKYNFVPGCLENETIESEIDSSDTETENDSDINENTSDQVESDLQRKKKLKVNDQTDEHMYKTDLKRKTPQRENPEKEKGKKNNTKLPERHNWTTEEKDALKRQFFKNINLGKLPGKMDILNAMKKDYKCIIILKEMGWVRNFSHKMNWVRYTGVFDKRIQNKPQTIEFGICEKNKTGYFVITKSNYKIIKYRSQI</sequence>
<feature type="compositionally biased region" description="Acidic residues" evidence="1">
    <location>
        <begin position="1018"/>
        <end position="1036"/>
    </location>
</feature>
<dbReference type="Proteomes" id="UP001217089">
    <property type="component" value="Unassembled WGS sequence"/>
</dbReference>
<reference evidence="3 4" key="1">
    <citation type="submission" date="2022-12" db="EMBL/GenBank/DDBJ databases">
        <title>Chromosome-level genome of Tegillarca granosa.</title>
        <authorList>
            <person name="Kim J."/>
        </authorList>
    </citation>
    <scope>NUCLEOTIDE SEQUENCE [LARGE SCALE GENOMIC DNA]</scope>
    <source>
        <strain evidence="3">Teg-2019</strain>
        <tissue evidence="3">Adductor muscle</tissue>
    </source>
</reference>
<dbReference type="EMBL" id="JARBDR010000640">
    <property type="protein sequence ID" value="KAJ8310741.1"/>
    <property type="molecule type" value="Genomic_DNA"/>
</dbReference>
<accession>A0ABQ9F2H6</accession>
<dbReference type="SUPFAM" id="SSF52113">
    <property type="entry name" value="BRCT domain"/>
    <property type="match status" value="2"/>
</dbReference>
<organism evidence="3 4">
    <name type="scientific">Tegillarca granosa</name>
    <name type="common">Malaysian cockle</name>
    <name type="synonym">Anadara granosa</name>
    <dbReference type="NCBI Taxonomy" id="220873"/>
    <lineage>
        <taxon>Eukaryota</taxon>
        <taxon>Metazoa</taxon>
        <taxon>Spiralia</taxon>
        <taxon>Lophotrochozoa</taxon>
        <taxon>Mollusca</taxon>
        <taxon>Bivalvia</taxon>
        <taxon>Autobranchia</taxon>
        <taxon>Pteriomorphia</taxon>
        <taxon>Arcoida</taxon>
        <taxon>Arcoidea</taxon>
        <taxon>Arcidae</taxon>
        <taxon>Tegillarca</taxon>
    </lineage>
</organism>